<name>A0A132NCJ1_9ACTN</name>
<dbReference type="RefSeq" id="WP_066885026.1">
    <property type="nucleotide sequence ID" value="NZ_JYIJ01000016.1"/>
</dbReference>
<dbReference type="InterPro" id="IPR043917">
    <property type="entry name" value="DUF5753"/>
</dbReference>
<dbReference type="Gene3D" id="1.10.260.40">
    <property type="entry name" value="lambda repressor-like DNA-binding domains"/>
    <property type="match status" value="1"/>
</dbReference>
<keyword evidence="5" id="KW-1185">Reference proteome</keyword>
<organism evidence="4 6">
    <name type="scientific">Carbonactinospora thermoautotrophica</name>
    <dbReference type="NCBI Taxonomy" id="1469144"/>
    <lineage>
        <taxon>Bacteria</taxon>
        <taxon>Bacillati</taxon>
        <taxon>Actinomycetota</taxon>
        <taxon>Actinomycetes</taxon>
        <taxon>Kitasatosporales</taxon>
        <taxon>Carbonactinosporaceae</taxon>
        <taxon>Carbonactinospora</taxon>
    </lineage>
</organism>
<evidence type="ECO:0000259" key="1">
    <source>
        <dbReference type="PROSITE" id="PS50943"/>
    </source>
</evidence>
<dbReference type="Proteomes" id="UP000070188">
    <property type="component" value="Unassembled WGS sequence"/>
</dbReference>
<reference evidence="4 7" key="1">
    <citation type="submission" date="2015-02" db="EMBL/GenBank/DDBJ databases">
        <title>Physiological reanalysis, assessment of diazotrophy, and genome sequences of multiple isolates of Streptomyces thermoautotrophicus.</title>
        <authorList>
            <person name="MacKellar D.C."/>
            <person name="Lieber L."/>
            <person name="Norman J."/>
            <person name="Bolger A."/>
            <person name="Tobin C."/>
            <person name="Murray J.W."/>
            <person name="Prell J."/>
        </authorList>
    </citation>
    <scope>NUCLEOTIDE SEQUENCE [LARGE SCALE GENOMIC DNA]</scope>
    <source>
        <strain evidence="4 7">UBT1</strain>
    </source>
</reference>
<dbReference type="Pfam" id="PF13560">
    <property type="entry name" value="HTH_31"/>
    <property type="match status" value="1"/>
</dbReference>
<dbReference type="EMBL" id="JYIK01001033">
    <property type="protein sequence ID" value="KWX07814.1"/>
    <property type="molecule type" value="Genomic_DNA"/>
</dbReference>
<dbReference type="OrthoDB" id="4285266at2"/>
<dbReference type="Proteomes" id="UP000070659">
    <property type="component" value="Unassembled WGS sequence"/>
</dbReference>
<dbReference type="EMBL" id="JYIJ01000016">
    <property type="protein sequence ID" value="KWX04089.1"/>
    <property type="molecule type" value="Genomic_DNA"/>
</dbReference>
<proteinExistence type="predicted"/>
<reference evidence="2" key="4">
    <citation type="submission" date="2015-04" db="EMBL/GenBank/DDBJ databases">
        <title>Physiological reanalysis, assessment of diazotrophy, and genome sequences of multiple isolates of Streptomyces thermoautotrophicus.</title>
        <authorList>
            <person name="MacKellar D.C."/>
            <person name="Lieber L."/>
            <person name="Norman J."/>
            <person name="Bolger A."/>
            <person name="Tobin C."/>
            <person name="Murray J.W."/>
            <person name="Woodward J."/>
            <person name="Friesen M."/>
            <person name="Prell J."/>
        </authorList>
    </citation>
    <scope>NUCLEOTIDE SEQUENCE [LARGE SCALE GENOMIC DNA]</scope>
    <source>
        <strain evidence="2">H1</strain>
    </source>
</reference>
<dbReference type="GO" id="GO:0003677">
    <property type="term" value="F:DNA binding"/>
    <property type="evidence" value="ECO:0007669"/>
    <property type="project" value="InterPro"/>
</dbReference>
<gene>
    <name evidence="2" type="ORF">LI90_1141</name>
    <name evidence="3" type="ORF">TH66_09140</name>
    <name evidence="4" type="ORF">TR74_17500</name>
</gene>
<dbReference type="CDD" id="cd00093">
    <property type="entry name" value="HTH_XRE"/>
    <property type="match status" value="1"/>
</dbReference>
<dbReference type="SMART" id="SM00530">
    <property type="entry name" value="HTH_XRE"/>
    <property type="match status" value="1"/>
</dbReference>
<dbReference type="AlphaFoldDB" id="A0A132NCJ1"/>
<evidence type="ECO:0000313" key="6">
    <source>
        <dbReference type="Proteomes" id="UP000070598"/>
    </source>
</evidence>
<dbReference type="STRING" id="1469144.LI90_1141"/>
<dbReference type="PATRIC" id="fig|1469144.10.peg.1269"/>
<dbReference type="PROSITE" id="PS50943">
    <property type="entry name" value="HTH_CROC1"/>
    <property type="match status" value="1"/>
</dbReference>
<dbReference type="SUPFAM" id="SSF47413">
    <property type="entry name" value="lambda repressor-like DNA-binding domains"/>
    <property type="match status" value="1"/>
</dbReference>
<dbReference type="InterPro" id="IPR001387">
    <property type="entry name" value="Cro/C1-type_HTH"/>
</dbReference>
<sequence length="281" mass="30828">MRKRLTTVRARGLGAELRELRSKSGLSTRAVAERLGWSTSTLNRIENGKRAATSEEVAALLVVYGVTGAERDRLLNLAKDTDQPGWWEIPSPGLPPQLTALIGFESQATRIVSVDMLLVPGLLQTPEYTRALMTSGGVPSYEVEARVAMRMGRQTILSRPEPPELLAIIDEAALRRPLGSRTLMAEQLRHILKAASRRNVTVQVIPFAHGGHPGVNGSFMVLEFAKARTIVHMEHTRSSLFVDDPEDVDPYLQAVDTLREVALDPAASAEFIASVAAEYER</sequence>
<evidence type="ECO:0000313" key="5">
    <source>
        <dbReference type="Proteomes" id="UP000070188"/>
    </source>
</evidence>
<dbReference type="InterPro" id="IPR010982">
    <property type="entry name" value="Lambda_DNA-bd_dom_sf"/>
</dbReference>
<accession>A0A132NCJ1</accession>
<evidence type="ECO:0000313" key="7">
    <source>
        <dbReference type="Proteomes" id="UP000070659"/>
    </source>
</evidence>
<evidence type="ECO:0000313" key="4">
    <source>
        <dbReference type="EMBL" id="KWX07814.1"/>
    </source>
</evidence>
<comment type="caution">
    <text evidence="4">The sequence shown here is derived from an EMBL/GenBank/DDBJ whole genome shotgun (WGS) entry which is preliminary data.</text>
</comment>
<reference evidence="5" key="3">
    <citation type="submission" date="2015-04" db="EMBL/GenBank/DDBJ databases">
        <title>Physiological reanalysis, assessment of diazotrophy, and genome sequences of multiple isolates of Streptomyces thermoautotrophicus.</title>
        <authorList>
            <person name="MacKellar D.C."/>
            <person name="Lieber L."/>
            <person name="Norman J."/>
            <person name="Bolger A."/>
            <person name="Tobin C."/>
            <person name="Murray J.W."/>
            <person name="Chang R."/>
            <person name="Ford T."/>
            <person name="Nguyen P.Q."/>
            <person name="Woodward J."/>
            <person name="Permingeat H."/>
            <person name="Joshi N.S."/>
            <person name="Silver P.A."/>
            <person name="Usadel B."/>
            <person name="Rutherford A.W."/>
            <person name="Friesen M."/>
            <person name="Prell J."/>
        </authorList>
    </citation>
    <scope>NUCLEOTIDE SEQUENCE [LARGE SCALE GENOMIC DNA]</scope>
    <source>
        <strain evidence="5">H1</strain>
    </source>
</reference>
<dbReference type="Proteomes" id="UP000070598">
    <property type="component" value="Unassembled WGS sequence"/>
</dbReference>
<evidence type="ECO:0000313" key="2">
    <source>
        <dbReference type="EMBL" id="KWW99505.1"/>
    </source>
</evidence>
<feature type="domain" description="HTH cro/C1-type" evidence="1">
    <location>
        <begin position="17"/>
        <end position="71"/>
    </location>
</feature>
<protein>
    <submittedName>
        <fullName evidence="2 4">Transcriptional regulator</fullName>
    </submittedName>
</protein>
<evidence type="ECO:0000313" key="3">
    <source>
        <dbReference type="EMBL" id="KWX04089.1"/>
    </source>
</evidence>
<reference evidence="6" key="2">
    <citation type="submission" date="2015-02" db="EMBL/GenBank/DDBJ databases">
        <title>Physiological reanalysis, assessment of diazotrophy, and genome sequences of multiple isolates of Streptomyces thermoautotrophicus.</title>
        <authorList>
            <person name="MacKellar D.C."/>
            <person name="Lieber L."/>
            <person name="Norman J."/>
            <person name="Bolger A."/>
            <person name="Tobin C."/>
            <person name="Murray J.W."/>
            <person name="Friesen M."/>
            <person name="Prell J."/>
        </authorList>
    </citation>
    <scope>NUCLEOTIDE SEQUENCE [LARGE SCALE GENOMIC DNA]</scope>
    <source>
        <strain evidence="6">UBT1</strain>
    </source>
</reference>
<dbReference type="EMBL" id="LAXD01000001">
    <property type="protein sequence ID" value="KWW99505.1"/>
    <property type="molecule type" value="Genomic_DNA"/>
</dbReference>
<dbReference type="Pfam" id="PF19054">
    <property type="entry name" value="DUF5753"/>
    <property type="match status" value="1"/>
</dbReference>